<comment type="caution">
    <text evidence="3">The sequence shown here is derived from an EMBL/GenBank/DDBJ whole genome shotgun (WGS) entry which is preliminary data.</text>
</comment>
<feature type="transmembrane region" description="Helical" evidence="1">
    <location>
        <begin position="255"/>
        <end position="277"/>
    </location>
</feature>
<feature type="domain" description="DUF418" evidence="2">
    <location>
        <begin position="234"/>
        <end position="391"/>
    </location>
</feature>
<feature type="transmembrane region" description="Helical" evidence="1">
    <location>
        <begin position="209"/>
        <end position="234"/>
    </location>
</feature>
<keyword evidence="1" id="KW-1133">Transmembrane helix</keyword>
<dbReference type="InterPro" id="IPR052529">
    <property type="entry name" value="Bact_Transport_Assoc"/>
</dbReference>
<feature type="transmembrane region" description="Helical" evidence="1">
    <location>
        <begin position="352"/>
        <end position="373"/>
    </location>
</feature>
<evidence type="ECO:0000256" key="1">
    <source>
        <dbReference type="SAM" id="Phobius"/>
    </source>
</evidence>
<feature type="transmembrane region" description="Helical" evidence="1">
    <location>
        <begin position="98"/>
        <end position="116"/>
    </location>
</feature>
<feature type="transmembrane region" description="Helical" evidence="1">
    <location>
        <begin position="122"/>
        <end position="137"/>
    </location>
</feature>
<dbReference type="InterPro" id="IPR007349">
    <property type="entry name" value="DUF418"/>
</dbReference>
<keyword evidence="1" id="KW-0472">Membrane</keyword>
<dbReference type="Proteomes" id="UP001342826">
    <property type="component" value="Unassembled WGS sequence"/>
</dbReference>
<feature type="transmembrane region" description="Helical" evidence="1">
    <location>
        <begin position="69"/>
        <end position="86"/>
    </location>
</feature>
<evidence type="ECO:0000313" key="4">
    <source>
        <dbReference type="Proteomes" id="UP001342826"/>
    </source>
</evidence>
<gene>
    <name evidence="3" type="ORF">P9271_02110</name>
</gene>
<proteinExistence type="predicted"/>
<protein>
    <submittedName>
        <fullName evidence="3">DUF418 domain-containing protein</fullName>
    </submittedName>
</protein>
<feature type="transmembrane region" description="Helical" evidence="1">
    <location>
        <begin position="144"/>
        <end position="165"/>
    </location>
</feature>
<accession>A0ABU6NSN5</accession>
<dbReference type="PANTHER" id="PTHR30590:SF3">
    <property type="entry name" value="HYPOTHETICAL MEMBRANE SPANNING PROTEIN"/>
    <property type="match status" value="1"/>
</dbReference>
<keyword evidence="4" id="KW-1185">Reference proteome</keyword>
<keyword evidence="1" id="KW-0812">Transmembrane</keyword>
<feature type="transmembrane region" description="Helical" evidence="1">
    <location>
        <begin position="283"/>
        <end position="306"/>
    </location>
</feature>
<feature type="transmembrane region" description="Helical" evidence="1">
    <location>
        <begin position="12"/>
        <end position="31"/>
    </location>
</feature>
<dbReference type="Pfam" id="PF04235">
    <property type="entry name" value="DUF418"/>
    <property type="match status" value="1"/>
</dbReference>
<sequence>MKYEPIALQNRIVSIDIIRGFALFGIFLVNMPTFHSPDFLHQLYGLQSEYKGIDFWTNIFFQLFVQMKFFPMFSFLFGLGFFIFMNRAKEKGNMSSSLYLRRISFLFVFGIVHLIFLWFGDILHLYAAGGLLLLAFYNRKPKTILIWALSLLILYFSSLALQLLIPAGFLEEMQQMNASQGKEELAHYLKMYTEASYWDWIVYRLGVEVIPILLVMPFSLIPVFAMFLLGLFAGKIRIFETDPKNIVKKIWITTLLAGLPLTIILALSLLSIINFHIHQEASILLFTSMNGVVLCLFYISSLILLLRTDRWRKYLYVFRHPGQMAFTNYIMQTVICQIIFLGFNLYGKVSLFSGTILCIIIYIFQIIISWLWLKKFRFGPLEWLWRSFTYLQIQRLKIK</sequence>
<evidence type="ECO:0000313" key="3">
    <source>
        <dbReference type="EMBL" id="MED4400152.1"/>
    </source>
</evidence>
<dbReference type="RefSeq" id="WP_328014756.1">
    <property type="nucleotide sequence ID" value="NZ_JARTFS010000001.1"/>
</dbReference>
<name>A0ABU6NSN5_9BACI</name>
<reference evidence="3 4" key="1">
    <citation type="submission" date="2023-03" db="EMBL/GenBank/DDBJ databases">
        <title>Bacillus Genome Sequencing.</title>
        <authorList>
            <person name="Dunlap C."/>
        </authorList>
    </citation>
    <scope>NUCLEOTIDE SEQUENCE [LARGE SCALE GENOMIC DNA]</scope>
    <source>
        <strain evidence="3 4">NRS-1717</strain>
    </source>
</reference>
<dbReference type="EMBL" id="JARTFS010000001">
    <property type="protein sequence ID" value="MED4400152.1"/>
    <property type="molecule type" value="Genomic_DNA"/>
</dbReference>
<organism evidence="3 4">
    <name type="scientific">Metabacillus fastidiosus</name>
    <dbReference type="NCBI Taxonomy" id="1458"/>
    <lineage>
        <taxon>Bacteria</taxon>
        <taxon>Bacillati</taxon>
        <taxon>Bacillota</taxon>
        <taxon>Bacilli</taxon>
        <taxon>Bacillales</taxon>
        <taxon>Bacillaceae</taxon>
        <taxon>Metabacillus</taxon>
    </lineage>
</organism>
<evidence type="ECO:0000259" key="2">
    <source>
        <dbReference type="Pfam" id="PF04235"/>
    </source>
</evidence>
<feature type="transmembrane region" description="Helical" evidence="1">
    <location>
        <begin position="326"/>
        <end position="346"/>
    </location>
</feature>
<dbReference type="PANTHER" id="PTHR30590">
    <property type="entry name" value="INNER MEMBRANE PROTEIN"/>
    <property type="match status" value="1"/>
</dbReference>